<evidence type="ECO:0008006" key="3">
    <source>
        <dbReference type="Google" id="ProtNLM"/>
    </source>
</evidence>
<dbReference type="PANTHER" id="PTHR33507:SF3">
    <property type="entry name" value="INNER MEMBRANE PROTEIN YBBJ"/>
    <property type="match status" value="1"/>
</dbReference>
<dbReference type="InterPro" id="IPR052165">
    <property type="entry name" value="Membrane_assoc_protease"/>
</dbReference>
<reference evidence="2" key="1">
    <citation type="submission" date="2019-08" db="EMBL/GenBank/DDBJ databases">
        <authorList>
            <person name="Kucharzyk K."/>
            <person name="Murdoch R.W."/>
            <person name="Higgins S."/>
            <person name="Loffler F."/>
        </authorList>
    </citation>
    <scope>NUCLEOTIDE SEQUENCE</scope>
</reference>
<dbReference type="PANTHER" id="PTHR33507">
    <property type="entry name" value="INNER MEMBRANE PROTEIN YBBJ"/>
    <property type="match status" value="1"/>
</dbReference>
<protein>
    <recommendedName>
        <fullName evidence="3">NfeD-like C-terminal domain-containing protein</fullName>
    </recommendedName>
</protein>
<name>A0A644ZJV8_9ZZZZ</name>
<organism evidence="2">
    <name type="scientific">bioreactor metagenome</name>
    <dbReference type="NCBI Taxonomy" id="1076179"/>
    <lineage>
        <taxon>unclassified sequences</taxon>
        <taxon>metagenomes</taxon>
        <taxon>ecological metagenomes</taxon>
    </lineage>
</organism>
<accession>A0A644ZJV8</accession>
<evidence type="ECO:0000256" key="1">
    <source>
        <dbReference type="SAM" id="Phobius"/>
    </source>
</evidence>
<comment type="caution">
    <text evidence="2">The sequence shown here is derived from an EMBL/GenBank/DDBJ whole genome shotgun (WGS) entry which is preliminary data.</text>
</comment>
<gene>
    <name evidence="2" type="ORF">SDC9_87779</name>
</gene>
<keyword evidence="1" id="KW-1133">Transmembrane helix</keyword>
<evidence type="ECO:0000313" key="2">
    <source>
        <dbReference type="EMBL" id="MPM41129.1"/>
    </source>
</evidence>
<dbReference type="GO" id="GO:0005886">
    <property type="term" value="C:plasma membrane"/>
    <property type="evidence" value="ECO:0007669"/>
    <property type="project" value="TreeGrafter"/>
</dbReference>
<keyword evidence="1" id="KW-0472">Membrane</keyword>
<keyword evidence="1" id="KW-0812">Transmembrane</keyword>
<proteinExistence type="predicted"/>
<feature type="transmembrane region" description="Helical" evidence="1">
    <location>
        <begin position="6"/>
        <end position="24"/>
    </location>
</feature>
<feature type="transmembrane region" description="Helical" evidence="1">
    <location>
        <begin position="54"/>
        <end position="74"/>
    </location>
</feature>
<dbReference type="AlphaFoldDB" id="A0A644ZJV8"/>
<sequence length="158" mass="17165">MSMDILIIIVLIIAAIVLFLVELFVIPGISIAGISALACVAYANYHAFTYLGQTAGFITLSVSILACIGSLIWFMRSKTLDKLALKKNITYKVDKLAASRVRVGDQGVCTTRLALIGYAEINGDIIEVKSTDGFLDEKTPIIVERITDGVILVKEIKK</sequence>
<dbReference type="EMBL" id="VSSQ01009256">
    <property type="protein sequence ID" value="MPM41129.1"/>
    <property type="molecule type" value="Genomic_DNA"/>
</dbReference>